<dbReference type="Gene3D" id="3.40.50.300">
    <property type="entry name" value="P-loop containing nucleotide triphosphate hydrolases"/>
    <property type="match status" value="1"/>
</dbReference>
<evidence type="ECO:0000256" key="4">
    <source>
        <dbReference type="ARBA" id="ARBA00022993"/>
    </source>
</evidence>
<feature type="binding site" evidence="5">
    <location>
        <begin position="12"/>
        <end position="17"/>
    </location>
    <ligand>
        <name>ATP</name>
        <dbReference type="ChEBI" id="CHEBI:30616"/>
    </ligand>
</feature>
<reference evidence="7 8" key="1">
    <citation type="submission" date="2017-08" db="EMBL/GenBank/DDBJ databases">
        <title>Infants hospitalized years apart are colonized by the same room-sourced microbial strains.</title>
        <authorList>
            <person name="Brooks B."/>
            <person name="Olm M.R."/>
            <person name="Firek B.A."/>
            <person name="Baker R."/>
            <person name="Thomas B.C."/>
            <person name="Morowitz M.J."/>
            <person name="Banfield J.F."/>
        </authorList>
    </citation>
    <scope>NUCLEOTIDE SEQUENCE [LARGE SCALE GENOMIC DNA]</scope>
    <source>
        <strain evidence="7">S2_012_000_R2_81</strain>
    </source>
</reference>
<dbReference type="InterPro" id="IPR027417">
    <property type="entry name" value="P-loop_NTPase"/>
</dbReference>
<dbReference type="InterPro" id="IPR001977">
    <property type="entry name" value="Depp_CoAkinase"/>
</dbReference>
<evidence type="ECO:0000313" key="7">
    <source>
        <dbReference type="EMBL" id="PZP35703.1"/>
    </source>
</evidence>
<dbReference type="HAMAP" id="MF_00376">
    <property type="entry name" value="Dephospho_CoA_kinase"/>
    <property type="match status" value="1"/>
</dbReference>
<keyword evidence="3 5" id="KW-0067">ATP-binding</keyword>
<comment type="pathway">
    <text evidence="5">Cofactor biosynthesis; coenzyme A biosynthesis; CoA from (R)-pantothenate: step 5/5.</text>
</comment>
<dbReference type="PROSITE" id="PS51219">
    <property type="entry name" value="DPCK"/>
    <property type="match status" value="1"/>
</dbReference>
<dbReference type="UniPathway" id="UPA00241">
    <property type="reaction ID" value="UER00356"/>
</dbReference>
<dbReference type="GO" id="GO:0015937">
    <property type="term" value="P:coenzyme A biosynthetic process"/>
    <property type="evidence" value="ECO:0007669"/>
    <property type="project" value="UniProtKB-UniRule"/>
</dbReference>
<gene>
    <name evidence="5" type="primary">coaE</name>
    <name evidence="7" type="ORF">DI603_02730</name>
</gene>
<comment type="similarity">
    <text evidence="1 5">Belongs to the CoaE family.</text>
</comment>
<sequence>MPLRIGLTGGIGSGKSTVAGMLRDAGATIIDADAQAHALTRAGGAAMPAIEAAFGPQLLTPDGALDRDRMRALAFTDTRAKRRLEDILHPLIGQAMRAEATSAQAAGTPLIVLDIPLLVESGHWRAQLDRVLVVDCTVETQTERVLRRPGWPLERVTAVLAAQATREARLAAADAVLFNDDIGLDALRSQVFHLASRWGCETIKRVAALGD</sequence>
<dbReference type="NCBIfam" id="TIGR00152">
    <property type="entry name" value="dephospho-CoA kinase"/>
    <property type="match status" value="1"/>
</dbReference>
<dbReference type="CDD" id="cd02022">
    <property type="entry name" value="DPCK"/>
    <property type="match status" value="1"/>
</dbReference>
<evidence type="ECO:0000256" key="1">
    <source>
        <dbReference type="ARBA" id="ARBA00009018"/>
    </source>
</evidence>
<comment type="caution">
    <text evidence="7">The sequence shown here is derived from an EMBL/GenBank/DDBJ whole genome shotgun (WGS) entry which is preliminary data.</text>
</comment>
<keyword evidence="4 5" id="KW-0173">Coenzyme A biosynthesis</keyword>
<protein>
    <recommendedName>
        <fullName evidence="5 6">Dephospho-CoA kinase</fullName>
        <ecNumber evidence="5 6">2.7.1.24</ecNumber>
    </recommendedName>
    <alternativeName>
        <fullName evidence="5">Dephosphocoenzyme A kinase</fullName>
    </alternativeName>
</protein>
<name>A0A2W5DYK5_9BURK</name>
<keyword evidence="2 5" id="KW-0547">Nucleotide-binding</keyword>
<comment type="function">
    <text evidence="5">Catalyzes the phosphorylation of the 3'-hydroxyl group of dephosphocoenzyme A to form coenzyme A.</text>
</comment>
<dbReference type="AlphaFoldDB" id="A0A2W5DYK5"/>
<proteinExistence type="inferred from homology"/>
<keyword evidence="5" id="KW-0963">Cytoplasm</keyword>
<dbReference type="GO" id="GO:0004140">
    <property type="term" value="F:dephospho-CoA kinase activity"/>
    <property type="evidence" value="ECO:0007669"/>
    <property type="project" value="UniProtKB-UniRule"/>
</dbReference>
<evidence type="ECO:0000256" key="5">
    <source>
        <dbReference type="HAMAP-Rule" id="MF_00376"/>
    </source>
</evidence>
<organism evidence="7 8">
    <name type="scientific">Roseateles depolymerans</name>
    <dbReference type="NCBI Taxonomy" id="76731"/>
    <lineage>
        <taxon>Bacteria</taxon>
        <taxon>Pseudomonadati</taxon>
        <taxon>Pseudomonadota</taxon>
        <taxon>Betaproteobacteria</taxon>
        <taxon>Burkholderiales</taxon>
        <taxon>Sphaerotilaceae</taxon>
        <taxon>Roseateles</taxon>
    </lineage>
</organism>
<comment type="catalytic activity">
    <reaction evidence="5">
        <text>3'-dephospho-CoA + ATP = ADP + CoA + H(+)</text>
        <dbReference type="Rhea" id="RHEA:18245"/>
        <dbReference type="ChEBI" id="CHEBI:15378"/>
        <dbReference type="ChEBI" id="CHEBI:30616"/>
        <dbReference type="ChEBI" id="CHEBI:57287"/>
        <dbReference type="ChEBI" id="CHEBI:57328"/>
        <dbReference type="ChEBI" id="CHEBI:456216"/>
        <dbReference type="EC" id="2.7.1.24"/>
    </reaction>
</comment>
<comment type="subcellular location">
    <subcellularLocation>
        <location evidence="5">Cytoplasm</location>
    </subcellularLocation>
</comment>
<accession>A0A2W5DYK5</accession>
<dbReference type="PANTHER" id="PTHR10695:SF46">
    <property type="entry name" value="BIFUNCTIONAL COENZYME A SYNTHASE-RELATED"/>
    <property type="match status" value="1"/>
</dbReference>
<evidence type="ECO:0000313" key="8">
    <source>
        <dbReference type="Proteomes" id="UP000249633"/>
    </source>
</evidence>
<evidence type="ECO:0000256" key="6">
    <source>
        <dbReference type="NCBIfam" id="TIGR00152"/>
    </source>
</evidence>
<dbReference type="EMBL" id="QFOD01000002">
    <property type="protein sequence ID" value="PZP35703.1"/>
    <property type="molecule type" value="Genomic_DNA"/>
</dbReference>
<dbReference type="GO" id="GO:0005524">
    <property type="term" value="F:ATP binding"/>
    <property type="evidence" value="ECO:0007669"/>
    <property type="project" value="UniProtKB-UniRule"/>
</dbReference>
<keyword evidence="5" id="KW-0808">Transferase</keyword>
<dbReference type="Proteomes" id="UP000249633">
    <property type="component" value="Unassembled WGS sequence"/>
</dbReference>
<dbReference type="PANTHER" id="PTHR10695">
    <property type="entry name" value="DEPHOSPHO-COA KINASE-RELATED"/>
    <property type="match status" value="1"/>
</dbReference>
<dbReference type="Pfam" id="PF01121">
    <property type="entry name" value="CoaE"/>
    <property type="match status" value="1"/>
</dbReference>
<evidence type="ECO:0000256" key="3">
    <source>
        <dbReference type="ARBA" id="ARBA00022840"/>
    </source>
</evidence>
<dbReference type="EC" id="2.7.1.24" evidence="5 6"/>
<dbReference type="SUPFAM" id="SSF52540">
    <property type="entry name" value="P-loop containing nucleoside triphosphate hydrolases"/>
    <property type="match status" value="1"/>
</dbReference>
<dbReference type="GO" id="GO:0005737">
    <property type="term" value="C:cytoplasm"/>
    <property type="evidence" value="ECO:0007669"/>
    <property type="project" value="UniProtKB-SubCell"/>
</dbReference>
<evidence type="ECO:0000256" key="2">
    <source>
        <dbReference type="ARBA" id="ARBA00022741"/>
    </source>
</evidence>
<keyword evidence="5 7" id="KW-0418">Kinase</keyword>